<dbReference type="InterPro" id="IPR006497">
    <property type="entry name" value="Phage_lambda_VrpO_N"/>
</dbReference>
<sequence length="161" mass="18705">MANPQLENGFTRIANEILEALAKTKLNGTQFRIIMTIFRYTYGFHRKEHEMSETFIAEAVGITKRQVRRELKTLVDNKIIIITKESTYTKARKLKFNKNYKEWGLFNLQRTKKTTEDKSDLPPEDKLVPTPKEENNKENCSNPCNSQELGEVGLISPQRIN</sequence>
<dbReference type="RefSeq" id="WP_163234252.1">
    <property type="nucleotide sequence ID" value="NZ_CP048617.1"/>
</dbReference>
<dbReference type="InterPro" id="IPR036388">
    <property type="entry name" value="WH-like_DNA-bd_sf"/>
</dbReference>
<dbReference type="Gene3D" id="1.10.10.10">
    <property type="entry name" value="Winged helix-like DNA-binding domain superfamily/Winged helix DNA-binding domain"/>
    <property type="match status" value="1"/>
</dbReference>
<dbReference type="EMBL" id="CP048617">
    <property type="protein sequence ID" value="QIB26072.1"/>
    <property type="molecule type" value="Genomic_DNA"/>
</dbReference>
<accession>A0A6P1YB09</accession>
<evidence type="ECO:0000256" key="1">
    <source>
        <dbReference type="SAM" id="MobiDB-lite"/>
    </source>
</evidence>
<gene>
    <name evidence="3" type="ORF">G3A45_01355</name>
</gene>
<evidence type="ECO:0000313" key="3">
    <source>
        <dbReference type="EMBL" id="QIB26072.1"/>
    </source>
</evidence>
<dbReference type="AlphaFoldDB" id="A0A6P1YB09"/>
<feature type="region of interest" description="Disordered" evidence="1">
    <location>
        <begin position="114"/>
        <end position="161"/>
    </location>
</feature>
<name>A0A6P1YB09_9FIRM</name>
<dbReference type="Pfam" id="PF04492">
    <property type="entry name" value="Phage_rep_O"/>
    <property type="match status" value="1"/>
</dbReference>
<organism evidence="3 4">
    <name type="scientific">Caloranaerobacter azorensis</name>
    <dbReference type="NCBI Taxonomy" id="116090"/>
    <lineage>
        <taxon>Bacteria</taxon>
        <taxon>Bacillati</taxon>
        <taxon>Bacillota</taxon>
        <taxon>Tissierellia</taxon>
        <taxon>Tissierellales</taxon>
        <taxon>Thermohalobacteraceae</taxon>
        <taxon>Caloranaerobacter</taxon>
    </lineage>
</organism>
<proteinExistence type="predicted"/>
<protein>
    <submittedName>
        <fullName evidence="3">Replication protein</fullName>
    </submittedName>
</protein>
<dbReference type="Proteomes" id="UP000464452">
    <property type="component" value="Chromosome"/>
</dbReference>
<dbReference type="InterPro" id="IPR036390">
    <property type="entry name" value="WH_DNA-bd_sf"/>
</dbReference>
<evidence type="ECO:0000313" key="4">
    <source>
        <dbReference type="Proteomes" id="UP000464452"/>
    </source>
</evidence>
<dbReference type="NCBIfam" id="TIGR01610">
    <property type="entry name" value="phage_O_Nterm"/>
    <property type="match status" value="1"/>
</dbReference>
<dbReference type="GO" id="GO:0006260">
    <property type="term" value="P:DNA replication"/>
    <property type="evidence" value="ECO:0007669"/>
    <property type="project" value="InterPro"/>
</dbReference>
<reference evidence="3 4" key="1">
    <citation type="submission" date="2020-02" db="EMBL/GenBank/DDBJ databases">
        <title>Thermophilic hydrogen producing bacteria, Caloranaerobacter azorensis.</title>
        <authorList>
            <person name="Baek K."/>
        </authorList>
    </citation>
    <scope>NUCLEOTIDE SEQUENCE [LARGE SCALE GENOMIC DNA]</scope>
    <source>
        <strain evidence="3 4">T3-1</strain>
    </source>
</reference>
<evidence type="ECO:0000259" key="2">
    <source>
        <dbReference type="Pfam" id="PF04492"/>
    </source>
</evidence>
<feature type="compositionally biased region" description="Basic and acidic residues" evidence="1">
    <location>
        <begin position="114"/>
        <end position="137"/>
    </location>
</feature>
<feature type="compositionally biased region" description="Polar residues" evidence="1">
    <location>
        <begin position="138"/>
        <end position="148"/>
    </location>
</feature>
<feature type="domain" description="Bacteriophage lambda Replication protein O N-terminal" evidence="2">
    <location>
        <begin position="5"/>
        <end position="103"/>
    </location>
</feature>
<dbReference type="KEGG" id="cazo:G3A45_01355"/>
<dbReference type="SUPFAM" id="SSF46785">
    <property type="entry name" value="Winged helix' DNA-binding domain"/>
    <property type="match status" value="1"/>
</dbReference>